<organism evidence="1 2">
    <name type="scientific">Gigaspora margarita</name>
    <dbReference type="NCBI Taxonomy" id="4874"/>
    <lineage>
        <taxon>Eukaryota</taxon>
        <taxon>Fungi</taxon>
        <taxon>Fungi incertae sedis</taxon>
        <taxon>Mucoromycota</taxon>
        <taxon>Glomeromycotina</taxon>
        <taxon>Glomeromycetes</taxon>
        <taxon>Diversisporales</taxon>
        <taxon>Gigasporaceae</taxon>
        <taxon>Gigaspora</taxon>
    </lineage>
</organism>
<dbReference type="PANTHER" id="PTHR35385:SF2">
    <property type="entry name" value="PROTEIN B, PUTATIVE-RELATED"/>
    <property type="match status" value="1"/>
</dbReference>
<dbReference type="Proteomes" id="UP000789901">
    <property type="component" value="Unassembled WGS sequence"/>
</dbReference>
<dbReference type="EMBL" id="CAJVQB010011963">
    <property type="protein sequence ID" value="CAG8751785.1"/>
    <property type="molecule type" value="Genomic_DNA"/>
</dbReference>
<evidence type="ECO:0000313" key="2">
    <source>
        <dbReference type="Proteomes" id="UP000789901"/>
    </source>
</evidence>
<feature type="non-terminal residue" evidence="1">
    <location>
        <position position="541"/>
    </location>
</feature>
<sequence>MNLSEILKPPLSTNISYKTNTVLPEHVAAILPLNYNYFISEVHQISAYITTEGFSVDCFEVNFFVNVDTSEGARKWFTEFEEITKTTMPQTKGYQLQEKKVLALYAYEDSLYLNAKNDQELMLLLADHAQNSDYGYVLNLFNQYRNEHLEGKNEITMFQRLTDKVNNYNNSGKGRAIFQEYDSREGKAFILCIVTNLMDRVHKIIQQSVTSDKLELTLKKGMNLLKTLLSQYAFFGHEPNIGPMTFLTDDSASERNTLKYCWPQAEHLLYVFYVLQAFWRIAHSYPGHLQIARRFLCPGWDAINAAEIRQTKLITEYMVPSQEKGIDLFYIVNTEFCTCTCYVGLSGAPCKYQGAVAAKYHIGSLNFLLLLTPNDLARFAYITHGVVANDSFYALLHAQTNYSQHENYNYTKILHDKTHELEGSNTKVNMDIGQTTITEMHNLELFELFLETIKNDYENSGPQLQASLEKLAERYNAVKAKSIPVLISFLHNIKPNNDPLAHVKSGTKICVQVESVKCRKKEVGIKNSKENIDPHIIPAHK</sequence>
<name>A0ABN7VAW8_GIGMA</name>
<gene>
    <name evidence="1" type="ORF">GMARGA_LOCUS16473</name>
</gene>
<accession>A0ABN7VAW8</accession>
<comment type="caution">
    <text evidence="1">The sequence shown here is derived from an EMBL/GenBank/DDBJ whole genome shotgun (WGS) entry which is preliminary data.</text>
</comment>
<dbReference type="PANTHER" id="PTHR35385">
    <property type="entry name" value="PROTEIN B, PUTATIVE-RELATED-RELATED"/>
    <property type="match status" value="1"/>
</dbReference>
<keyword evidence="2" id="KW-1185">Reference proteome</keyword>
<protein>
    <submittedName>
        <fullName evidence="1">24364_t:CDS:1</fullName>
    </submittedName>
</protein>
<evidence type="ECO:0000313" key="1">
    <source>
        <dbReference type="EMBL" id="CAG8751785.1"/>
    </source>
</evidence>
<proteinExistence type="predicted"/>
<reference evidence="1 2" key="1">
    <citation type="submission" date="2021-06" db="EMBL/GenBank/DDBJ databases">
        <authorList>
            <person name="Kallberg Y."/>
            <person name="Tangrot J."/>
            <person name="Rosling A."/>
        </authorList>
    </citation>
    <scope>NUCLEOTIDE SEQUENCE [LARGE SCALE GENOMIC DNA]</scope>
    <source>
        <strain evidence="1 2">120-4 pot B 10/14</strain>
    </source>
</reference>